<organism evidence="7 9">
    <name type="scientific">Pseudomonas simiae</name>
    <dbReference type="NCBI Taxonomy" id="321846"/>
    <lineage>
        <taxon>Bacteria</taxon>
        <taxon>Pseudomonadati</taxon>
        <taxon>Pseudomonadota</taxon>
        <taxon>Gammaproteobacteria</taxon>
        <taxon>Pseudomonadales</taxon>
        <taxon>Pseudomonadaceae</taxon>
        <taxon>Pseudomonas</taxon>
    </lineage>
</organism>
<evidence type="ECO:0000256" key="1">
    <source>
        <dbReference type="ARBA" id="ARBA00022729"/>
    </source>
</evidence>
<evidence type="ECO:0000256" key="3">
    <source>
        <dbReference type="ARBA" id="ARBA00023139"/>
    </source>
</evidence>
<dbReference type="GeneID" id="45625759"/>
<keyword evidence="3" id="KW-0564">Palmitate</keyword>
<dbReference type="SUPFAM" id="SSF141488">
    <property type="entry name" value="YdhA-like"/>
    <property type="match status" value="1"/>
</dbReference>
<dbReference type="Gene3D" id="2.40.128.200">
    <property type="match status" value="1"/>
</dbReference>
<sequence>MKGVFALAALALLAGCSSMNMFDSKAETADKWTTWTCDSKAEVNWRFANQAKSEVELRLGGSDQIYRLKQDVAASGVLYANDQLAFHTKGEEGLVYWVATDDLIGRGCKAQ</sequence>
<dbReference type="PROSITE" id="PS51257">
    <property type="entry name" value="PROKAR_LIPOPROTEIN"/>
    <property type="match status" value="1"/>
</dbReference>
<dbReference type="PATRIC" id="fig|1390371.3.peg.4133"/>
<protein>
    <recommendedName>
        <fullName evidence="6">C-type lysozyme inhibitor domain-containing protein</fullName>
    </recommendedName>
</protein>
<keyword evidence="1 5" id="KW-0732">Signal</keyword>
<dbReference type="Proteomes" id="UP000814078">
    <property type="component" value="Unassembled WGS sequence"/>
</dbReference>
<evidence type="ECO:0000256" key="5">
    <source>
        <dbReference type="SAM" id="SignalP"/>
    </source>
</evidence>
<proteinExistence type="predicted"/>
<dbReference type="AlphaFoldDB" id="A0A1I0YW84"/>
<evidence type="ECO:0000259" key="6">
    <source>
        <dbReference type="Pfam" id="PF09864"/>
    </source>
</evidence>
<keyword evidence="4" id="KW-0449">Lipoprotein</keyword>
<evidence type="ECO:0000256" key="4">
    <source>
        <dbReference type="ARBA" id="ARBA00023288"/>
    </source>
</evidence>
<dbReference type="EMBL" id="AVQG01000034">
    <property type="protein sequence ID" value="ERH55192.1"/>
    <property type="molecule type" value="Genomic_DNA"/>
</dbReference>
<evidence type="ECO:0000313" key="7">
    <source>
        <dbReference type="EMBL" id="ERH55192.1"/>
    </source>
</evidence>
<evidence type="ECO:0000313" key="10">
    <source>
        <dbReference type="Proteomes" id="UP000814078"/>
    </source>
</evidence>
<dbReference type="Proteomes" id="UP000016504">
    <property type="component" value="Unassembled WGS sequence"/>
</dbReference>
<dbReference type="InterPro" id="IPR036328">
    <property type="entry name" value="MliC_sf"/>
</dbReference>
<evidence type="ECO:0000313" key="8">
    <source>
        <dbReference type="EMBL" id="MCF5317235.1"/>
    </source>
</evidence>
<comment type="caution">
    <text evidence="7">The sequence shown here is derived from an EMBL/GenBank/DDBJ whole genome shotgun (WGS) entry which is preliminary data.</text>
</comment>
<dbReference type="RefSeq" id="WP_021492699.1">
    <property type="nucleotide sequence ID" value="NZ_AVQG01000034.1"/>
</dbReference>
<feature type="signal peptide" evidence="5">
    <location>
        <begin position="1"/>
        <end position="21"/>
    </location>
</feature>
<feature type="chain" id="PRO_5044559364" description="C-type lysozyme inhibitor domain-containing protein" evidence="5">
    <location>
        <begin position="22"/>
        <end position="111"/>
    </location>
</feature>
<name>A0A1I0YW84_9PSED</name>
<dbReference type="Pfam" id="PF09864">
    <property type="entry name" value="MliC"/>
    <property type="match status" value="1"/>
</dbReference>
<evidence type="ECO:0000256" key="2">
    <source>
        <dbReference type="ARBA" id="ARBA00023136"/>
    </source>
</evidence>
<reference evidence="8 10" key="2">
    <citation type="submission" date="2019-11" db="EMBL/GenBank/DDBJ databases">
        <title>Epiphytic Pseudomonas syringae from cherry orchards.</title>
        <authorList>
            <person name="Hulin M.T."/>
        </authorList>
    </citation>
    <scope>NUCLEOTIDE SEQUENCE [LARGE SCALE GENOMIC DNA]</scope>
    <source>
        <strain evidence="8 10">PA-5-11C</strain>
    </source>
</reference>
<keyword evidence="10" id="KW-1185">Reference proteome</keyword>
<accession>A0A1I0YW84</accession>
<keyword evidence="2" id="KW-0472">Membrane</keyword>
<dbReference type="EMBL" id="WKCM01000003">
    <property type="protein sequence ID" value="MCF5317235.1"/>
    <property type="molecule type" value="Genomic_DNA"/>
</dbReference>
<accession>U1UJF8</accession>
<gene>
    <name evidence="8" type="ORF">GIW13_02945</name>
    <name evidence="7" type="ORF">O204_07780</name>
</gene>
<evidence type="ECO:0000313" key="9">
    <source>
        <dbReference type="Proteomes" id="UP000016504"/>
    </source>
</evidence>
<feature type="domain" description="C-type lysozyme inhibitor" evidence="6">
    <location>
        <begin position="35"/>
        <end position="102"/>
    </location>
</feature>
<reference evidence="7 9" key="1">
    <citation type="submission" date="2013-08" db="EMBL/GenBank/DDBJ databases">
        <title>Biodegradation of aromatic compounds in biofilm forming Pseudomonas isolated from sewage sludge.</title>
        <authorList>
            <person name="Qureshi A."/>
            <person name="Ghosh S."/>
            <person name="Khardenavis A.A."/>
            <person name="Kapley A."/>
            <person name="Purohit H.J."/>
        </authorList>
    </citation>
    <scope>NUCLEOTIDE SEQUENCE [LARGE SCALE GENOMIC DNA]</scope>
    <source>
        <strain evidence="7 9">EGD-AQ6</strain>
    </source>
</reference>
<dbReference type="InterPro" id="IPR018660">
    <property type="entry name" value="MliC"/>
</dbReference>